<evidence type="ECO:0000313" key="4">
    <source>
        <dbReference type="EMBL" id="TLE04967.1"/>
    </source>
</evidence>
<dbReference type="InterPro" id="IPR027304">
    <property type="entry name" value="Trigger_fact/SurA_dom_sf"/>
</dbReference>
<protein>
    <submittedName>
        <fullName evidence="4">Peptidylprolyl isomerase</fullName>
    </submittedName>
</protein>
<organism evidence="4 5">
    <name type="scientific">Helicobacter bilis</name>
    <dbReference type="NCBI Taxonomy" id="37372"/>
    <lineage>
        <taxon>Bacteria</taxon>
        <taxon>Pseudomonadati</taxon>
        <taxon>Campylobacterota</taxon>
        <taxon>Epsilonproteobacteria</taxon>
        <taxon>Campylobacterales</taxon>
        <taxon>Helicobacteraceae</taxon>
        <taxon>Helicobacter</taxon>
    </lineage>
</organism>
<dbReference type="SUPFAM" id="SSF109998">
    <property type="entry name" value="Triger factor/SurA peptide-binding domain-like"/>
    <property type="match status" value="1"/>
</dbReference>
<evidence type="ECO:0000313" key="5">
    <source>
        <dbReference type="Proteomes" id="UP000029870"/>
    </source>
</evidence>
<dbReference type="EMBL" id="JRPH02000011">
    <property type="protein sequence ID" value="TLE04967.1"/>
    <property type="molecule type" value="Genomic_DNA"/>
</dbReference>
<gene>
    <name evidence="4" type="ORF">LS77_004805</name>
</gene>
<dbReference type="InterPro" id="IPR000297">
    <property type="entry name" value="PPIase_PpiC"/>
</dbReference>
<dbReference type="InterPro" id="IPR050245">
    <property type="entry name" value="PrsA_foldase"/>
</dbReference>
<keyword evidence="1" id="KW-0697">Rotamase</keyword>
<dbReference type="Gene3D" id="1.10.8.1040">
    <property type="match status" value="1"/>
</dbReference>
<dbReference type="PANTHER" id="PTHR47245:SF2">
    <property type="entry name" value="PEPTIDYL-PROLYL CIS-TRANS ISOMERASE HP_0175-RELATED"/>
    <property type="match status" value="1"/>
</dbReference>
<proteinExistence type="predicted"/>
<comment type="caution">
    <text evidence="4">The sequence shown here is derived from an EMBL/GenBank/DDBJ whole genome shotgun (WGS) entry which is preliminary data.</text>
</comment>
<dbReference type="AlphaFoldDB" id="A0A6D2CCD4"/>
<accession>A0A6D2CCD4</accession>
<keyword evidence="1 4" id="KW-0413">Isomerase</keyword>
<evidence type="ECO:0000256" key="1">
    <source>
        <dbReference type="PROSITE-ProRule" id="PRU00278"/>
    </source>
</evidence>
<dbReference type="Gene3D" id="3.10.50.40">
    <property type="match status" value="1"/>
</dbReference>
<dbReference type="SUPFAM" id="SSF54534">
    <property type="entry name" value="FKBP-like"/>
    <property type="match status" value="1"/>
</dbReference>
<dbReference type="Proteomes" id="UP000029870">
    <property type="component" value="Unassembled WGS sequence"/>
</dbReference>
<feature type="chain" id="PRO_5030150983" evidence="2">
    <location>
        <begin position="29"/>
        <end position="280"/>
    </location>
</feature>
<feature type="signal peptide" evidence="2">
    <location>
        <begin position="1"/>
        <end position="28"/>
    </location>
</feature>
<dbReference type="PROSITE" id="PS50198">
    <property type="entry name" value="PPIC_PPIASE_2"/>
    <property type="match status" value="1"/>
</dbReference>
<evidence type="ECO:0000256" key="2">
    <source>
        <dbReference type="SAM" id="SignalP"/>
    </source>
</evidence>
<keyword evidence="2" id="KW-0732">Signal</keyword>
<name>A0A6D2CCD4_9HELI</name>
<sequence length="280" mass="31296">MMKSFVLKRVAQVAAISSLCLMPMALNAKVLVNVDGIEISDSIFSALKQQNPSFNYDALPEAQKKQLLDEIIDGVVTANAAKKEGLDKSEEYRMANLQMLSGLWLKKQVDSLSKTINVSVADAQKFYNENPKAFVTQNAEVRHILVQKEQEAKNIIAEINKVPKAKTESKFEELAKKLSIDPGSKDNGGLMKLPINSPAIAPEFAQEVLKMSAGTYTKNPVKTRYGYHIIYLKKLDKPTTQTFDSVKGQLVELLKQQKMEEVLKEKVKKMRDSAKITYGK</sequence>
<dbReference type="GO" id="GO:0003755">
    <property type="term" value="F:peptidyl-prolyl cis-trans isomerase activity"/>
    <property type="evidence" value="ECO:0007669"/>
    <property type="project" value="UniProtKB-KW"/>
</dbReference>
<reference evidence="4 5" key="1">
    <citation type="journal article" date="2014" name="Genome Announc.">
        <title>Draft genome sequences of eight enterohepatic helicobacter species isolated from both laboratory and wild rodents.</title>
        <authorList>
            <person name="Sheh A."/>
            <person name="Shen Z."/>
            <person name="Fox J.G."/>
        </authorList>
    </citation>
    <scope>NUCLEOTIDE SEQUENCE [LARGE SCALE GENOMIC DNA]</scope>
    <source>
        <strain evidence="4 5">Missouri</strain>
    </source>
</reference>
<feature type="domain" description="PpiC" evidence="3">
    <location>
        <begin position="136"/>
        <end position="234"/>
    </location>
</feature>
<dbReference type="PANTHER" id="PTHR47245">
    <property type="entry name" value="PEPTIDYLPROLYL ISOMERASE"/>
    <property type="match status" value="1"/>
</dbReference>
<dbReference type="InterPro" id="IPR046357">
    <property type="entry name" value="PPIase_dom_sf"/>
</dbReference>
<dbReference type="Pfam" id="PF00639">
    <property type="entry name" value="Rotamase"/>
    <property type="match status" value="1"/>
</dbReference>
<evidence type="ECO:0000259" key="3">
    <source>
        <dbReference type="PROSITE" id="PS50198"/>
    </source>
</evidence>